<protein>
    <recommendedName>
        <fullName evidence="3">F-box domain-containing protein</fullName>
    </recommendedName>
</protein>
<dbReference type="EMBL" id="JEMT01023925">
    <property type="protein sequence ID" value="EXX63492.1"/>
    <property type="molecule type" value="Genomic_DNA"/>
</dbReference>
<evidence type="ECO:0000313" key="2">
    <source>
        <dbReference type="Proteomes" id="UP000022910"/>
    </source>
</evidence>
<reference evidence="1 2" key="1">
    <citation type="submission" date="2014-02" db="EMBL/GenBank/DDBJ databases">
        <title>Single nucleus genome sequencing reveals high similarity among nuclei of an endomycorrhizal fungus.</title>
        <authorList>
            <person name="Lin K."/>
            <person name="Geurts R."/>
            <person name="Zhang Z."/>
            <person name="Limpens E."/>
            <person name="Saunders D.G."/>
            <person name="Mu D."/>
            <person name="Pang E."/>
            <person name="Cao H."/>
            <person name="Cha H."/>
            <person name="Lin T."/>
            <person name="Zhou Q."/>
            <person name="Shang Y."/>
            <person name="Li Y."/>
            <person name="Ivanov S."/>
            <person name="Sharma T."/>
            <person name="Velzen R.V."/>
            <person name="Ruijter N.D."/>
            <person name="Aanen D.K."/>
            <person name="Win J."/>
            <person name="Kamoun S."/>
            <person name="Bisseling T."/>
            <person name="Huang S."/>
        </authorList>
    </citation>
    <scope>NUCLEOTIDE SEQUENCE [LARGE SCALE GENOMIC DNA]</scope>
    <source>
        <strain evidence="2">DAOM197198w</strain>
    </source>
</reference>
<gene>
    <name evidence="1" type="ORF">RirG_151860</name>
</gene>
<name>A0A015J1V5_RHIIW</name>
<dbReference type="HOGENOM" id="CLU_028913_8_1_1"/>
<proteinExistence type="predicted"/>
<dbReference type="Gene3D" id="3.80.10.10">
    <property type="entry name" value="Ribonuclease Inhibitor"/>
    <property type="match status" value="1"/>
</dbReference>
<comment type="caution">
    <text evidence="1">The sequence shown here is derived from an EMBL/GenBank/DDBJ whole genome shotgun (WGS) entry which is preliminary data.</text>
</comment>
<dbReference type="Proteomes" id="UP000022910">
    <property type="component" value="Unassembled WGS sequence"/>
</dbReference>
<dbReference type="AlphaFoldDB" id="A0A015J1V5"/>
<dbReference type="InterPro" id="IPR032675">
    <property type="entry name" value="LRR_dom_sf"/>
</dbReference>
<dbReference type="SUPFAM" id="SSF52047">
    <property type="entry name" value="RNI-like"/>
    <property type="match status" value="1"/>
</dbReference>
<sequence length="452" mass="53957">MTELNDDVLLYIFQVLYYLITNNEIKYKKSLHSCLFVNKHWYAIMIPILWRYPSKFVYKNESLFNIIISHLSDNLIKFLKDKNIIEANFQKQKLLFNYVKFCQYLNDIYKCFPKRSSSLLDEEIYKLFISECSSIKRLCSEMLSYPIYKYPGSNISLSNLSELRLVSSSSYNDFYHELAQICRSIEKIYIKLCDDLSGAAELIEMQKQIKYIYVEESYMNCEKIEQALEKHANSIVSFNIKTHKHFLNDTLLPKLINLQQLGIVDNFYELKHGISYLNYYELQILELVNVLLDIAIDIIQNTNGNLWKIKIRPKDFNQVKEYNQTIHKHCPNIKYVSLFLKDDETLKELEKIFIKCQHLVAIDISNIPVELHDKFLDLLVKLAPHTLYKFHIGNIDSFNIKSLKLFFNDWSYRGRKPLYLYHRERFIGVKEIIRLNYYSDDFWLYGNTWTDI</sequence>
<evidence type="ECO:0008006" key="3">
    <source>
        <dbReference type="Google" id="ProtNLM"/>
    </source>
</evidence>
<accession>A0A015J1V5</accession>
<keyword evidence="2" id="KW-1185">Reference proteome</keyword>
<organism evidence="1 2">
    <name type="scientific">Rhizophagus irregularis (strain DAOM 197198w)</name>
    <name type="common">Glomus intraradices</name>
    <dbReference type="NCBI Taxonomy" id="1432141"/>
    <lineage>
        <taxon>Eukaryota</taxon>
        <taxon>Fungi</taxon>
        <taxon>Fungi incertae sedis</taxon>
        <taxon>Mucoromycota</taxon>
        <taxon>Glomeromycotina</taxon>
        <taxon>Glomeromycetes</taxon>
        <taxon>Glomerales</taxon>
        <taxon>Glomeraceae</taxon>
        <taxon>Rhizophagus</taxon>
    </lineage>
</organism>
<evidence type="ECO:0000313" key="1">
    <source>
        <dbReference type="EMBL" id="EXX63492.1"/>
    </source>
</evidence>